<dbReference type="GO" id="GO:0042138">
    <property type="term" value="P:meiotic DNA double-strand break formation"/>
    <property type="evidence" value="ECO:0007669"/>
    <property type="project" value="TreeGrafter"/>
</dbReference>
<evidence type="ECO:0000313" key="2">
    <source>
        <dbReference type="Proteomes" id="UP000440578"/>
    </source>
</evidence>
<name>A0A6A4W9A6_AMPAM</name>
<sequence length="98" mass="11952">MVQRQPERRLQGDLFLMLRPKEDTESWFNLFVLHQNRTKHGPKSYIPVEFLDDFLDLVIWGHEHENRLEPEWQEIRKLHISQPGKLRLPGRWAELDLR</sequence>
<organism evidence="1 2">
    <name type="scientific">Amphibalanus amphitrite</name>
    <name type="common">Striped barnacle</name>
    <name type="synonym">Balanus amphitrite</name>
    <dbReference type="NCBI Taxonomy" id="1232801"/>
    <lineage>
        <taxon>Eukaryota</taxon>
        <taxon>Metazoa</taxon>
        <taxon>Ecdysozoa</taxon>
        <taxon>Arthropoda</taxon>
        <taxon>Crustacea</taxon>
        <taxon>Multicrustacea</taxon>
        <taxon>Cirripedia</taxon>
        <taxon>Thoracica</taxon>
        <taxon>Thoracicalcarea</taxon>
        <taxon>Balanomorpha</taxon>
        <taxon>Balanoidea</taxon>
        <taxon>Balanidae</taxon>
        <taxon>Amphibalaninae</taxon>
        <taxon>Amphibalanus</taxon>
    </lineage>
</organism>
<dbReference type="OrthoDB" id="30417at2759"/>
<dbReference type="GO" id="GO:0000723">
    <property type="term" value="P:telomere maintenance"/>
    <property type="evidence" value="ECO:0007669"/>
    <property type="project" value="TreeGrafter"/>
</dbReference>
<dbReference type="GO" id="GO:0030870">
    <property type="term" value="C:Mre11 complex"/>
    <property type="evidence" value="ECO:0007669"/>
    <property type="project" value="TreeGrafter"/>
</dbReference>
<gene>
    <name evidence="1" type="primary">mre11_1</name>
    <name evidence="1" type="ORF">FJT64_004020</name>
</gene>
<proteinExistence type="predicted"/>
<dbReference type="PANTHER" id="PTHR10139:SF1">
    <property type="entry name" value="DOUBLE-STRAND BREAK REPAIR PROTEIN MRE11"/>
    <property type="match status" value="1"/>
</dbReference>
<dbReference type="SUPFAM" id="SSF56300">
    <property type="entry name" value="Metallo-dependent phosphatases"/>
    <property type="match status" value="1"/>
</dbReference>
<dbReference type="AlphaFoldDB" id="A0A6A4W9A6"/>
<dbReference type="Proteomes" id="UP000440578">
    <property type="component" value="Unassembled WGS sequence"/>
</dbReference>
<dbReference type="GO" id="GO:0007095">
    <property type="term" value="P:mitotic G2 DNA damage checkpoint signaling"/>
    <property type="evidence" value="ECO:0007669"/>
    <property type="project" value="TreeGrafter"/>
</dbReference>
<dbReference type="EMBL" id="VIIS01001419">
    <property type="protein sequence ID" value="KAF0298648.1"/>
    <property type="molecule type" value="Genomic_DNA"/>
</dbReference>
<comment type="caution">
    <text evidence="1">The sequence shown here is derived from an EMBL/GenBank/DDBJ whole genome shotgun (WGS) entry which is preliminary data.</text>
</comment>
<dbReference type="Gene3D" id="3.60.21.10">
    <property type="match status" value="1"/>
</dbReference>
<dbReference type="GO" id="GO:0000724">
    <property type="term" value="P:double-strand break repair via homologous recombination"/>
    <property type="evidence" value="ECO:0007669"/>
    <property type="project" value="TreeGrafter"/>
</dbReference>
<dbReference type="GO" id="GO:0031573">
    <property type="term" value="P:mitotic intra-S DNA damage checkpoint signaling"/>
    <property type="evidence" value="ECO:0007669"/>
    <property type="project" value="TreeGrafter"/>
</dbReference>
<dbReference type="GO" id="GO:0035861">
    <property type="term" value="C:site of double-strand break"/>
    <property type="evidence" value="ECO:0007669"/>
    <property type="project" value="TreeGrafter"/>
</dbReference>
<evidence type="ECO:0000313" key="1">
    <source>
        <dbReference type="EMBL" id="KAF0298648.1"/>
    </source>
</evidence>
<dbReference type="GO" id="GO:0000014">
    <property type="term" value="F:single-stranded DNA endodeoxyribonuclease activity"/>
    <property type="evidence" value="ECO:0007669"/>
    <property type="project" value="TreeGrafter"/>
</dbReference>
<reference evidence="1 2" key="1">
    <citation type="submission" date="2019-07" db="EMBL/GenBank/DDBJ databases">
        <title>Draft genome assembly of a fouling barnacle, Amphibalanus amphitrite (Darwin, 1854): The first reference genome for Thecostraca.</title>
        <authorList>
            <person name="Kim W."/>
        </authorList>
    </citation>
    <scope>NUCLEOTIDE SEQUENCE [LARGE SCALE GENOMIC DNA]</scope>
    <source>
        <strain evidence="1">SNU_AA5</strain>
        <tissue evidence="1">Soma without cirri and trophi</tissue>
    </source>
</reference>
<dbReference type="GO" id="GO:0006303">
    <property type="term" value="P:double-strand break repair via nonhomologous end joining"/>
    <property type="evidence" value="ECO:0007669"/>
    <property type="project" value="TreeGrafter"/>
</dbReference>
<keyword evidence="2" id="KW-1185">Reference proteome</keyword>
<dbReference type="PANTHER" id="PTHR10139">
    <property type="entry name" value="DOUBLE-STRAND BREAK REPAIR PROTEIN MRE11"/>
    <property type="match status" value="1"/>
</dbReference>
<protein>
    <submittedName>
        <fullName evidence="1">Double-strand break repair protein MRE11</fullName>
    </submittedName>
</protein>
<dbReference type="GO" id="GO:0097552">
    <property type="term" value="P:mitochondrial double-strand break repair via homologous recombination"/>
    <property type="evidence" value="ECO:0007669"/>
    <property type="project" value="TreeGrafter"/>
</dbReference>
<dbReference type="InterPro" id="IPR029052">
    <property type="entry name" value="Metallo-depent_PP-like"/>
</dbReference>
<accession>A0A6A4W9A6</accession>